<dbReference type="PANTHER" id="PTHR11614">
    <property type="entry name" value="PHOSPHOLIPASE-RELATED"/>
    <property type="match status" value="1"/>
</dbReference>
<evidence type="ECO:0000256" key="1">
    <source>
        <dbReference type="SAM" id="SignalP"/>
    </source>
</evidence>
<protein>
    <submittedName>
        <fullName evidence="3">Lysophospholipase</fullName>
    </submittedName>
</protein>
<evidence type="ECO:0000259" key="2">
    <source>
        <dbReference type="Pfam" id="PF12146"/>
    </source>
</evidence>
<name>A4U049_9PROT</name>
<dbReference type="RefSeq" id="WP_234016223.1">
    <property type="nucleotide sequence ID" value="NZ_CP027527.1"/>
</dbReference>
<feature type="signal peptide" evidence="1">
    <location>
        <begin position="1"/>
        <end position="17"/>
    </location>
</feature>
<proteinExistence type="predicted"/>
<dbReference type="Pfam" id="PF12146">
    <property type="entry name" value="Hydrolase_4"/>
    <property type="match status" value="1"/>
</dbReference>
<dbReference type="Gene3D" id="3.40.50.1820">
    <property type="entry name" value="alpha/beta hydrolase"/>
    <property type="match status" value="1"/>
</dbReference>
<keyword evidence="1" id="KW-0732">Signal</keyword>
<dbReference type="PRINTS" id="PR00111">
    <property type="entry name" value="ABHYDROLASE"/>
</dbReference>
<dbReference type="InterPro" id="IPR022742">
    <property type="entry name" value="Hydrolase_4"/>
</dbReference>
<sequence length="326" mass="35229">MRRILALLLVLLLPACAAPMTHPAGPDTQPPQVLADHLVMADGVRLPLKTWRPAGEIRAVVLALHGMNDYSQFFAEPAAHLARHGILSYAYDQRGFGQGPHPRFWSSTDTMVADARAATDLLASRHPGLPFYVFGESMGGAVAMLAATEPPAGMDGIILAAPAVWGRSAMPWWQRLSLWLAYNVAPGWSPSGQGLNIRPSDNVEMLRKLGADPLVIKRTRIDAVKGVVDLMDQAEAAPAAIRVPTLFLYGAHDEIIPSAPTWQAAGAIPSRRAAFYANGWHMLVRDLQAKVVLDDMAAWMVDNDADLPSGADKQAPVKPEVCSCKR</sequence>
<dbReference type="InterPro" id="IPR029058">
    <property type="entry name" value="AB_hydrolase_fold"/>
</dbReference>
<gene>
    <name evidence="3" type="ORF">MGR_1344</name>
</gene>
<dbReference type="EMBL" id="CU459003">
    <property type="protein sequence ID" value="CAM76256.1"/>
    <property type="molecule type" value="Genomic_DNA"/>
</dbReference>
<feature type="chain" id="PRO_5002672877" evidence="1">
    <location>
        <begin position="18"/>
        <end position="326"/>
    </location>
</feature>
<dbReference type="ESTHER" id="9prot-a4u049">
    <property type="family name" value="Monoglyceridelipase_lysophospholip"/>
</dbReference>
<evidence type="ECO:0000313" key="3">
    <source>
        <dbReference type="EMBL" id="CAM76256.1"/>
    </source>
</evidence>
<dbReference type="SUPFAM" id="SSF53474">
    <property type="entry name" value="alpha/beta-Hydrolases"/>
    <property type="match status" value="1"/>
</dbReference>
<organism evidence="3">
    <name type="scientific">Magnetospirillum gryphiswaldense</name>
    <dbReference type="NCBI Taxonomy" id="55518"/>
    <lineage>
        <taxon>Bacteria</taxon>
        <taxon>Pseudomonadati</taxon>
        <taxon>Pseudomonadota</taxon>
        <taxon>Alphaproteobacteria</taxon>
        <taxon>Rhodospirillales</taxon>
        <taxon>Rhodospirillaceae</taxon>
        <taxon>Magnetospirillum</taxon>
    </lineage>
</organism>
<reference evidence="3" key="1">
    <citation type="journal article" date="2007" name="J. Bacteriol.">
        <title>Comparative genome analysis of four magnetotactic bacteria reveals a complex set of group-specific genes implicated in magnetosome biomineralization and function.</title>
        <authorList>
            <person name="Richter M."/>
            <person name="Kube M."/>
            <person name="Bazylinski D.A."/>
            <person name="Lombardot T."/>
            <person name="Gloeckner F.O."/>
            <person name="Reinhardt R."/>
            <person name="Schueler D."/>
        </authorList>
    </citation>
    <scope>NUCLEOTIDE SEQUENCE</scope>
    <source>
        <strain evidence="3">MSR-1</strain>
    </source>
</reference>
<accession>A4U049</accession>
<dbReference type="InterPro" id="IPR000073">
    <property type="entry name" value="AB_hydrolase_1"/>
</dbReference>
<feature type="domain" description="Serine aminopeptidase S33" evidence="2">
    <location>
        <begin position="56"/>
        <end position="287"/>
    </location>
</feature>
<dbReference type="InterPro" id="IPR051044">
    <property type="entry name" value="MAG_DAG_Lipase"/>
</dbReference>
<dbReference type="AlphaFoldDB" id="A4U049"/>